<protein>
    <recommendedName>
        <fullName evidence="1">DSBA-like thioredoxin domain-containing protein</fullName>
    </recommendedName>
</protein>
<dbReference type="OrthoDB" id="1930760at2759"/>
<accession>A0A2B7XJA2</accession>
<dbReference type="PANTHER" id="PTHR13887">
    <property type="entry name" value="GLUTATHIONE S-TRANSFERASE KAPPA"/>
    <property type="match status" value="1"/>
</dbReference>
<evidence type="ECO:0000259" key="1">
    <source>
        <dbReference type="Pfam" id="PF01323"/>
    </source>
</evidence>
<dbReference type="GO" id="GO:0016491">
    <property type="term" value="F:oxidoreductase activity"/>
    <property type="evidence" value="ECO:0007669"/>
    <property type="project" value="InterPro"/>
</dbReference>
<proteinExistence type="predicted"/>
<reference evidence="2 3" key="1">
    <citation type="submission" date="2017-10" db="EMBL/GenBank/DDBJ databases">
        <title>Comparative genomics in systemic dimorphic fungi from Ajellomycetaceae.</title>
        <authorList>
            <person name="Munoz J.F."/>
            <person name="Mcewen J.G."/>
            <person name="Clay O.K."/>
            <person name="Cuomo C.A."/>
        </authorList>
    </citation>
    <scope>NUCLEOTIDE SEQUENCE [LARGE SCALE GENOMIC DNA]</scope>
    <source>
        <strain evidence="2 3">UAMH5409</strain>
    </source>
</reference>
<evidence type="ECO:0000313" key="3">
    <source>
        <dbReference type="Proteomes" id="UP000223968"/>
    </source>
</evidence>
<dbReference type="SUPFAM" id="SSF52833">
    <property type="entry name" value="Thioredoxin-like"/>
    <property type="match status" value="1"/>
</dbReference>
<dbReference type="PANTHER" id="PTHR13887:SF41">
    <property type="entry name" value="THIOREDOXIN SUPERFAMILY PROTEIN"/>
    <property type="match status" value="1"/>
</dbReference>
<feature type="domain" description="DSBA-like thioredoxin" evidence="1">
    <location>
        <begin position="6"/>
        <end position="210"/>
    </location>
</feature>
<evidence type="ECO:0000313" key="2">
    <source>
        <dbReference type="EMBL" id="PGH08708.1"/>
    </source>
</evidence>
<organism evidence="2 3">
    <name type="scientific">Helicocarpus griseus UAMH5409</name>
    <dbReference type="NCBI Taxonomy" id="1447875"/>
    <lineage>
        <taxon>Eukaryota</taxon>
        <taxon>Fungi</taxon>
        <taxon>Dikarya</taxon>
        <taxon>Ascomycota</taxon>
        <taxon>Pezizomycotina</taxon>
        <taxon>Eurotiomycetes</taxon>
        <taxon>Eurotiomycetidae</taxon>
        <taxon>Onygenales</taxon>
        <taxon>Ajellomycetaceae</taxon>
        <taxon>Helicocarpus</taxon>
    </lineage>
</organism>
<dbReference type="Pfam" id="PF01323">
    <property type="entry name" value="DSBA"/>
    <property type="match status" value="1"/>
</dbReference>
<keyword evidence="3" id="KW-1185">Reference proteome</keyword>
<sequence length="226" mass="25196">MAVIKIDIISDVICPWCFIGYRDLQGAISLYQKTYPGGSKDEFEITWKPYFLDQEAPKESMLIQDRMLRRMTPQMVEAAQTRLKRVGAALGIKFKFGGYIGSSRPSHVLLHTVGAERGSQMQCRVAETLFQYQFEREEDVSCLETVVRAATEAGLAEKEVREWLAGEGAGEGVREVIEEEGKRIREGGEVQGVPLYVIGGKLHVDGAVGVGEFFEKFVQVRDGQGN</sequence>
<dbReference type="AlphaFoldDB" id="A0A2B7XJA2"/>
<dbReference type="Proteomes" id="UP000223968">
    <property type="component" value="Unassembled WGS sequence"/>
</dbReference>
<gene>
    <name evidence="2" type="ORF">AJ79_05899</name>
</gene>
<dbReference type="InterPro" id="IPR036249">
    <property type="entry name" value="Thioredoxin-like_sf"/>
</dbReference>
<dbReference type="Gene3D" id="3.40.30.10">
    <property type="entry name" value="Glutaredoxin"/>
    <property type="match status" value="1"/>
</dbReference>
<dbReference type="CDD" id="cd03024">
    <property type="entry name" value="DsbA_FrnE"/>
    <property type="match status" value="1"/>
</dbReference>
<dbReference type="InterPro" id="IPR001853">
    <property type="entry name" value="DSBA-like_thioredoxin_dom"/>
</dbReference>
<name>A0A2B7XJA2_9EURO</name>
<comment type="caution">
    <text evidence="2">The sequence shown here is derived from an EMBL/GenBank/DDBJ whole genome shotgun (WGS) entry which is preliminary data.</text>
</comment>
<dbReference type="EMBL" id="PDNB01000099">
    <property type="protein sequence ID" value="PGH08708.1"/>
    <property type="molecule type" value="Genomic_DNA"/>
</dbReference>